<feature type="compositionally biased region" description="Basic and acidic residues" evidence="1">
    <location>
        <begin position="10"/>
        <end position="35"/>
    </location>
</feature>
<gene>
    <name evidence="2" type="ORF">PSON_ATCC_30995.1.T1590109</name>
</gene>
<keyword evidence="3" id="KW-1185">Reference proteome</keyword>
<evidence type="ECO:0000313" key="2">
    <source>
        <dbReference type="EMBL" id="CAD8125510.1"/>
    </source>
</evidence>
<dbReference type="EMBL" id="CAJJDN010000159">
    <property type="protein sequence ID" value="CAD8125510.1"/>
    <property type="molecule type" value="Genomic_DNA"/>
</dbReference>
<organism evidence="2 3">
    <name type="scientific">Paramecium sonneborni</name>
    <dbReference type="NCBI Taxonomy" id="65129"/>
    <lineage>
        <taxon>Eukaryota</taxon>
        <taxon>Sar</taxon>
        <taxon>Alveolata</taxon>
        <taxon>Ciliophora</taxon>
        <taxon>Intramacronucleata</taxon>
        <taxon>Oligohymenophorea</taxon>
        <taxon>Peniculida</taxon>
        <taxon>Parameciidae</taxon>
        <taxon>Paramecium</taxon>
    </lineage>
</organism>
<feature type="region of interest" description="Disordered" evidence="1">
    <location>
        <begin position="1"/>
        <end position="35"/>
    </location>
</feature>
<accession>A0A8S1RET4</accession>
<dbReference type="Proteomes" id="UP000692954">
    <property type="component" value="Unassembled WGS sequence"/>
</dbReference>
<sequence>MRNKLNIRGDSWEDRNKQKEDKKKDEQKISDAIRR</sequence>
<protein>
    <submittedName>
        <fullName evidence="2">Uncharacterized protein</fullName>
    </submittedName>
</protein>
<proteinExistence type="predicted"/>
<dbReference type="AlphaFoldDB" id="A0A8S1RET4"/>
<comment type="caution">
    <text evidence="2">The sequence shown here is derived from an EMBL/GenBank/DDBJ whole genome shotgun (WGS) entry which is preliminary data.</text>
</comment>
<reference evidence="2" key="1">
    <citation type="submission" date="2021-01" db="EMBL/GenBank/DDBJ databases">
        <authorList>
            <consortium name="Genoscope - CEA"/>
            <person name="William W."/>
        </authorList>
    </citation>
    <scope>NUCLEOTIDE SEQUENCE</scope>
</reference>
<evidence type="ECO:0000256" key="1">
    <source>
        <dbReference type="SAM" id="MobiDB-lite"/>
    </source>
</evidence>
<evidence type="ECO:0000313" key="3">
    <source>
        <dbReference type="Proteomes" id="UP000692954"/>
    </source>
</evidence>
<name>A0A8S1RET4_9CILI</name>